<dbReference type="AlphaFoldDB" id="A0AAD2GDN8"/>
<feature type="transmembrane region" description="Helical" evidence="2">
    <location>
        <begin position="467"/>
        <end position="487"/>
    </location>
</feature>
<feature type="transmembrane region" description="Helical" evidence="2">
    <location>
        <begin position="220"/>
        <end position="241"/>
    </location>
</feature>
<feature type="signal peptide" evidence="3">
    <location>
        <begin position="1"/>
        <end position="19"/>
    </location>
</feature>
<feature type="transmembrane region" description="Helical" evidence="2">
    <location>
        <begin position="430"/>
        <end position="447"/>
    </location>
</feature>
<dbReference type="EMBL" id="CAKOGP040002425">
    <property type="protein sequence ID" value="CAJ1969784.1"/>
    <property type="molecule type" value="Genomic_DNA"/>
</dbReference>
<feature type="transmembrane region" description="Helical" evidence="2">
    <location>
        <begin position="295"/>
        <end position="318"/>
    </location>
</feature>
<keyword evidence="2" id="KW-0812">Transmembrane</keyword>
<feature type="transmembrane region" description="Helical" evidence="2">
    <location>
        <begin position="330"/>
        <end position="353"/>
    </location>
</feature>
<keyword evidence="3" id="KW-0732">Signal</keyword>
<feature type="transmembrane region" description="Helical" evidence="2">
    <location>
        <begin position="261"/>
        <end position="283"/>
    </location>
</feature>
<dbReference type="InterPro" id="IPR053937">
    <property type="entry name" value="GOST_TM"/>
</dbReference>
<feature type="region of interest" description="Disordered" evidence="1">
    <location>
        <begin position="491"/>
        <end position="520"/>
    </location>
</feature>
<feature type="domain" description="GOST seven transmembrane" evidence="4">
    <location>
        <begin position="228"/>
        <end position="490"/>
    </location>
</feature>
<feature type="compositionally biased region" description="Basic and acidic residues" evidence="1">
    <location>
        <begin position="496"/>
        <end position="507"/>
    </location>
</feature>
<evidence type="ECO:0000256" key="2">
    <source>
        <dbReference type="SAM" id="Phobius"/>
    </source>
</evidence>
<gene>
    <name evidence="5" type="ORF">CYCCA115_LOCUS23885</name>
</gene>
<keyword evidence="6" id="KW-1185">Reference proteome</keyword>
<evidence type="ECO:0000313" key="6">
    <source>
        <dbReference type="Proteomes" id="UP001295423"/>
    </source>
</evidence>
<accession>A0AAD2GDN8</accession>
<evidence type="ECO:0000256" key="3">
    <source>
        <dbReference type="SAM" id="SignalP"/>
    </source>
</evidence>
<feature type="chain" id="PRO_5042296490" description="GOST seven transmembrane domain-containing protein" evidence="3">
    <location>
        <begin position="20"/>
        <end position="520"/>
    </location>
</feature>
<reference evidence="5" key="1">
    <citation type="submission" date="2023-08" db="EMBL/GenBank/DDBJ databases">
        <authorList>
            <person name="Audoor S."/>
            <person name="Bilcke G."/>
        </authorList>
    </citation>
    <scope>NUCLEOTIDE SEQUENCE</scope>
</reference>
<proteinExistence type="predicted"/>
<dbReference type="Proteomes" id="UP001295423">
    <property type="component" value="Unassembled WGS sequence"/>
</dbReference>
<dbReference type="Pfam" id="PF06814">
    <property type="entry name" value="GOST_TM"/>
    <property type="match status" value="1"/>
</dbReference>
<evidence type="ECO:0000259" key="4">
    <source>
        <dbReference type="Pfam" id="PF06814"/>
    </source>
</evidence>
<name>A0AAD2GDN8_9STRA</name>
<keyword evidence="2" id="KW-1133">Transmembrane helix</keyword>
<keyword evidence="2" id="KW-0472">Membrane</keyword>
<protein>
    <recommendedName>
        <fullName evidence="4">GOST seven transmembrane domain-containing protein</fullName>
    </recommendedName>
</protein>
<evidence type="ECO:0000256" key="1">
    <source>
        <dbReference type="SAM" id="MobiDB-lite"/>
    </source>
</evidence>
<comment type="caution">
    <text evidence="5">The sequence shown here is derived from an EMBL/GenBank/DDBJ whole genome shotgun (WGS) entry which is preliminary data.</text>
</comment>
<evidence type="ECO:0000313" key="5">
    <source>
        <dbReference type="EMBL" id="CAJ1969784.1"/>
    </source>
</evidence>
<feature type="transmembrane region" description="Helical" evidence="2">
    <location>
        <begin position="373"/>
        <end position="397"/>
    </location>
</feature>
<sequence>MKVVTALLVSSYLSQAVIAKEYRLFGRGLCLKTKNGYWTSTERFEESDVLDLTEFQFRTYDNGSQCTEDPFYSELPETNDKNETSLPTQAPTAAPIVTRDPNNEQFLQVLFFKRGGDVAEENMIGEGSIDALCCSANAIEQGFCNQDDAGKLILDRNLFVGEERLIQIPSSANETFAFDEMLQIKETGEYTLLFANCDYGGLNVQLLPDASAGKKRDRGLSYLGFILFYAFLAVYTASLFISYGRNLMRKTRATRHPMQKYLFFTMLVAFDDFAFRAFAFRALGAGPNWVWSKLFIYAAVAFPVLKRGMTMSLGILVAKGWGIVDQQNSRLSLAQVINLGVVYTGLVAFRDFMSVQYFDLMVPLDGDSDFPKFSNVATICTVIVHTMDILIGVWMVFTLNGTIRNLRRGDTTNIESSNQQHRELENYVRLRQLILISMVIAAPWWIIRLLQRVEGTIVFSSEYHTFIVAAIVQLLYVVILTNVSVLWRPRPSTQSDAEKPRQERVTEDDSTQQETSTLLF</sequence>
<organism evidence="5 6">
    <name type="scientific">Cylindrotheca closterium</name>
    <dbReference type="NCBI Taxonomy" id="2856"/>
    <lineage>
        <taxon>Eukaryota</taxon>
        <taxon>Sar</taxon>
        <taxon>Stramenopiles</taxon>
        <taxon>Ochrophyta</taxon>
        <taxon>Bacillariophyta</taxon>
        <taxon>Bacillariophyceae</taxon>
        <taxon>Bacillariophycidae</taxon>
        <taxon>Bacillariales</taxon>
        <taxon>Bacillariaceae</taxon>
        <taxon>Cylindrotheca</taxon>
    </lineage>
</organism>